<gene>
    <name evidence="7" type="ORF">D9756_003864</name>
</gene>
<feature type="transmembrane region" description="Helical" evidence="6">
    <location>
        <begin position="206"/>
        <end position="224"/>
    </location>
</feature>
<dbReference type="PANTHER" id="PTHR23051">
    <property type="entry name" value="SOLUTE CARRIER FAMILY 35, MEMBER F5"/>
    <property type="match status" value="1"/>
</dbReference>
<sequence length="459" mass="49931">MSSLNGSSPSTPLSYEMDTLGIDSNNARAVSKSPTSPTGKGPLNKKDYAIGLLLLLAVVLLWTTSNFITQASLVALKHVAFLKPRSRIFSVTYLNTSAFTLYLIPYSIRRFWGKQREDEPGSSPRKGLSGTTEEYQPLTTSEPTDEVGVEDHPGSSSTSLLPARTPEFQDEKQLTPLDVRQTVELAFAFCLLWFIANWSVNASLDWTTVASSTILASTSGFFTLGIGRIFRVERLTVMKVAAVFICFTGVILVSLSDASHSKNPASQTPPARNPPTPSPTITLEHVSQPLLGDFLALISALFYALYVILLKVRIKSEERIDMQLFFGFVGLFNVLACWPMGFLLHWTGAETFELPTKATEWYAIIINMAITWSSDYLYVLAMLRTTPLVVTVGISLTIPVAVLGDFILNVPVHVQVMAGAALVLIGFVTIGADKSNTEVSSTSAAGERLVVDSRGTSDA</sequence>
<protein>
    <recommendedName>
        <fullName evidence="9">EamA domain-containing protein</fullName>
    </recommendedName>
</protein>
<comment type="subcellular location">
    <subcellularLocation>
        <location evidence="1">Membrane</location>
        <topology evidence="1">Multi-pass membrane protein</topology>
    </subcellularLocation>
</comment>
<evidence type="ECO:0008006" key="9">
    <source>
        <dbReference type="Google" id="ProtNLM"/>
    </source>
</evidence>
<feature type="transmembrane region" description="Helical" evidence="6">
    <location>
        <begin position="414"/>
        <end position="432"/>
    </location>
</feature>
<dbReference type="GO" id="GO:0000329">
    <property type="term" value="C:fungal-type vacuole membrane"/>
    <property type="evidence" value="ECO:0007669"/>
    <property type="project" value="TreeGrafter"/>
</dbReference>
<organism evidence="7 8">
    <name type="scientific">Leucocoprinus leucothites</name>
    <dbReference type="NCBI Taxonomy" id="201217"/>
    <lineage>
        <taxon>Eukaryota</taxon>
        <taxon>Fungi</taxon>
        <taxon>Dikarya</taxon>
        <taxon>Basidiomycota</taxon>
        <taxon>Agaricomycotina</taxon>
        <taxon>Agaricomycetes</taxon>
        <taxon>Agaricomycetidae</taxon>
        <taxon>Agaricales</taxon>
        <taxon>Agaricineae</taxon>
        <taxon>Agaricaceae</taxon>
        <taxon>Leucocoprinus</taxon>
    </lineage>
</organism>
<dbReference type="PANTHER" id="PTHR23051:SF0">
    <property type="entry name" value="SOLUTE CARRIER FAMILY 35 MEMBER F5"/>
    <property type="match status" value="1"/>
</dbReference>
<evidence type="ECO:0000256" key="2">
    <source>
        <dbReference type="ARBA" id="ARBA00022692"/>
    </source>
</evidence>
<comment type="caution">
    <text evidence="7">The sequence shown here is derived from an EMBL/GenBank/DDBJ whole genome shotgun (WGS) entry which is preliminary data.</text>
</comment>
<dbReference type="InterPro" id="IPR037185">
    <property type="entry name" value="EmrE-like"/>
</dbReference>
<feature type="transmembrane region" description="Helical" evidence="6">
    <location>
        <begin position="324"/>
        <end position="346"/>
    </location>
</feature>
<evidence type="ECO:0000256" key="3">
    <source>
        <dbReference type="ARBA" id="ARBA00022989"/>
    </source>
</evidence>
<feature type="transmembrane region" description="Helical" evidence="6">
    <location>
        <begin position="88"/>
        <end position="108"/>
    </location>
</feature>
<keyword evidence="2 6" id="KW-0812">Transmembrane</keyword>
<evidence type="ECO:0000313" key="8">
    <source>
        <dbReference type="Proteomes" id="UP000559027"/>
    </source>
</evidence>
<name>A0A8H5D8V3_9AGAR</name>
<keyword evidence="3 6" id="KW-1133">Transmembrane helix</keyword>
<dbReference type="Proteomes" id="UP000559027">
    <property type="component" value="Unassembled WGS sequence"/>
</dbReference>
<dbReference type="OrthoDB" id="1436450at2759"/>
<feature type="transmembrane region" description="Helical" evidence="6">
    <location>
        <begin position="361"/>
        <end position="381"/>
    </location>
</feature>
<feature type="transmembrane region" description="Helical" evidence="6">
    <location>
        <begin position="294"/>
        <end position="312"/>
    </location>
</feature>
<feature type="transmembrane region" description="Helical" evidence="6">
    <location>
        <begin position="182"/>
        <end position="200"/>
    </location>
</feature>
<feature type="transmembrane region" description="Helical" evidence="6">
    <location>
        <begin position="388"/>
        <end position="408"/>
    </location>
</feature>
<feature type="transmembrane region" description="Helical" evidence="6">
    <location>
        <begin position="48"/>
        <end position="68"/>
    </location>
</feature>
<accession>A0A8H5D8V3</accession>
<dbReference type="AlphaFoldDB" id="A0A8H5D8V3"/>
<dbReference type="SUPFAM" id="SSF103481">
    <property type="entry name" value="Multidrug resistance efflux transporter EmrE"/>
    <property type="match status" value="1"/>
</dbReference>
<keyword evidence="4 6" id="KW-0472">Membrane</keyword>
<feature type="compositionally biased region" description="Polar residues" evidence="5">
    <location>
        <begin position="129"/>
        <end position="142"/>
    </location>
</feature>
<feature type="transmembrane region" description="Helical" evidence="6">
    <location>
        <begin position="236"/>
        <end position="255"/>
    </location>
</feature>
<evidence type="ECO:0000256" key="4">
    <source>
        <dbReference type="ARBA" id="ARBA00023136"/>
    </source>
</evidence>
<proteinExistence type="predicted"/>
<keyword evidence="8" id="KW-1185">Reference proteome</keyword>
<reference evidence="7 8" key="1">
    <citation type="journal article" date="2020" name="ISME J.">
        <title>Uncovering the hidden diversity of litter-decomposition mechanisms in mushroom-forming fungi.</title>
        <authorList>
            <person name="Floudas D."/>
            <person name="Bentzer J."/>
            <person name="Ahren D."/>
            <person name="Johansson T."/>
            <person name="Persson P."/>
            <person name="Tunlid A."/>
        </authorList>
    </citation>
    <scope>NUCLEOTIDE SEQUENCE [LARGE SCALE GENOMIC DNA]</scope>
    <source>
        <strain evidence="7 8">CBS 146.42</strain>
    </source>
</reference>
<evidence type="ECO:0000256" key="6">
    <source>
        <dbReference type="SAM" id="Phobius"/>
    </source>
</evidence>
<evidence type="ECO:0000256" key="1">
    <source>
        <dbReference type="ARBA" id="ARBA00004141"/>
    </source>
</evidence>
<feature type="region of interest" description="Disordered" evidence="5">
    <location>
        <begin position="115"/>
        <end position="162"/>
    </location>
</feature>
<evidence type="ECO:0000313" key="7">
    <source>
        <dbReference type="EMBL" id="KAF5355701.1"/>
    </source>
</evidence>
<evidence type="ECO:0000256" key="5">
    <source>
        <dbReference type="SAM" id="MobiDB-lite"/>
    </source>
</evidence>
<dbReference type="EMBL" id="JAACJO010000007">
    <property type="protein sequence ID" value="KAF5355701.1"/>
    <property type="molecule type" value="Genomic_DNA"/>
</dbReference>